<evidence type="ECO:0000256" key="2">
    <source>
        <dbReference type="SAM" id="MobiDB-lite"/>
    </source>
</evidence>
<evidence type="ECO:0000313" key="4">
    <source>
        <dbReference type="Proteomes" id="UP000249218"/>
    </source>
</evidence>
<dbReference type="SUPFAM" id="SSF46966">
    <property type="entry name" value="Spectrin repeat"/>
    <property type="match status" value="1"/>
</dbReference>
<dbReference type="FunFam" id="1.20.58.60:FF:000191">
    <property type="entry name" value="Spectrin, beta, non-erythrocytic 5"/>
    <property type="match status" value="1"/>
</dbReference>
<dbReference type="InterPro" id="IPR002017">
    <property type="entry name" value="Spectrin_repeat"/>
</dbReference>
<dbReference type="InterPro" id="IPR018159">
    <property type="entry name" value="Spectrin/alpha-actinin"/>
</dbReference>
<dbReference type="Proteomes" id="UP000249218">
    <property type="component" value="Unassembled WGS sequence"/>
</dbReference>
<dbReference type="Gene3D" id="1.20.58.60">
    <property type="match status" value="1"/>
</dbReference>
<dbReference type="OrthoDB" id="9942256at2759"/>
<dbReference type="SMART" id="SM00150">
    <property type="entry name" value="SPEC"/>
    <property type="match status" value="1"/>
</dbReference>
<keyword evidence="1" id="KW-0677">Repeat</keyword>
<evidence type="ECO:0000256" key="1">
    <source>
        <dbReference type="ARBA" id="ARBA00022737"/>
    </source>
</evidence>
<dbReference type="CDD" id="cd00176">
    <property type="entry name" value="SPEC"/>
    <property type="match status" value="1"/>
</dbReference>
<organism evidence="3 4">
    <name type="scientific">Helicoverpa armigera</name>
    <name type="common">Cotton bollworm</name>
    <name type="synonym">Heliothis armigera</name>
    <dbReference type="NCBI Taxonomy" id="29058"/>
    <lineage>
        <taxon>Eukaryota</taxon>
        <taxon>Metazoa</taxon>
        <taxon>Ecdysozoa</taxon>
        <taxon>Arthropoda</taxon>
        <taxon>Hexapoda</taxon>
        <taxon>Insecta</taxon>
        <taxon>Pterygota</taxon>
        <taxon>Neoptera</taxon>
        <taxon>Endopterygota</taxon>
        <taxon>Lepidoptera</taxon>
        <taxon>Glossata</taxon>
        <taxon>Ditrysia</taxon>
        <taxon>Noctuoidea</taxon>
        <taxon>Noctuidae</taxon>
        <taxon>Heliothinae</taxon>
        <taxon>Helicoverpa</taxon>
    </lineage>
</organism>
<proteinExistence type="predicted"/>
<dbReference type="PANTHER" id="PTHR11915">
    <property type="entry name" value="SPECTRIN/FILAMIN RELATED CYTOSKELETAL PROTEIN"/>
    <property type="match status" value="1"/>
</dbReference>
<gene>
    <name evidence="3" type="primary">HaOG214443</name>
    <name evidence="3" type="ORF">B5X24_HaOG214443</name>
</gene>
<dbReference type="EMBL" id="KZ150402">
    <property type="protein sequence ID" value="PZC71011.1"/>
    <property type="molecule type" value="Genomic_DNA"/>
</dbReference>
<dbReference type="AlphaFoldDB" id="A0A2W1B7D1"/>
<accession>A0A2W1B7D1</accession>
<sequence>MSNVRRGLEEAQDILEFNQHLDKIEAWIRDKEMMVQAHELGRDYEHCSALLRKLDDMDSDMKVDDKRVKSICALADKLLQQGPTQQAAAVSQRRDAFLAKWRALSGALQKYRDNLSAALEIHSFNRRRRHSRTHLQEGHTLQQLRTRTRTGGSSRAQEEASCEGRGGWGYQR</sequence>
<evidence type="ECO:0000313" key="3">
    <source>
        <dbReference type="EMBL" id="PZC71011.1"/>
    </source>
</evidence>
<dbReference type="GO" id="GO:0005737">
    <property type="term" value="C:cytoplasm"/>
    <property type="evidence" value="ECO:0007669"/>
    <property type="project" value="UniProtKB-ARBA"/>
</dbReference>
<feature type="region of interest" description="Disordered" evidence="2">
    <location>
        <begin position="128"/>
        <end position="172"/>
    </location>
</feature>
<protein>
    <submittedName>
        <fullName evidence="3">Uncharacterized protein</fullName>
    </submittedName>
</protein>
<reference evidence="3 4" key="1">
    <citation type="journal article" date="2017" name="BMC Biol.">
        <title>Genomic innovations, transcriptional plasticity and gene loss underlying the evolution and divergence of two highly polyphagous and invasive Helicoverpa pest species.</title>
        <authorList>
            <person name="Pearce S.L."/>
            <person name="Clarke D.F."/>
            <person name="East P.D."/>
            <person name="Elfekih S."/>
            <person name="Gordon K.H."/>
            <person name="Jermiin L.S."/>
            <person name="McGaughran A."/>
            <person name="Oakeshott J.G."/>
            <person name="Papanikolaou A."/>
            <person name="Perera O.P."/>
            <person name="Rane R.V."/>
            <person name="Richards S."/>
            <person name="Tay W.T."/>
            <person name="Walsh T.K."/>
            <person name="Anderson A."/>
            <person name="Anderson C.J."/>
            <person name="Asgari S."/>
            <person name="Board P.G."/>
            <person name="Bretschneider A."/>
            <person name="Campbell P.M."/>
            <person name="Chertemps T."/>
            <person name="Christeller J.T."/>
            <person name="Coppin C.W."/>
            <person name="Downes S.J."/>
            <person name="Duan G."/>
            <person name="Farnsworth C.A."/>
            <person name="Good R.T."/>
            <person name="Han L.B."/>
            <person name="Han Y.C."/>
            <person name="Hatje K."/>
            <person name="Horne I."/>
            <person name="Huang Y.P."/>
            <person name="Hughes D.S."/>
            <person name="Jacquin-Joly E."/>
            <person name="James W."/>
            <person name="Jhangiani S."/>
            <person name="Kollmar M."/>
            <person name="Kuwar S.S."/>
            <person name="Li S."/>
            <person name="Liu N.Y."/>
            <person name="Maibeche M.T."/>
            <person name="Miller J.R."/>
            <person name="Montagne N."/>
            <person name="Perry T."/>
            <person name="Qu J."/>
            <person name="Song S.V."/>
            <person name="Sutton G.G."/>
            <person name="Vogel H."/>
            <person name="Walenz B.P."/>
            <person name="Xu W."/>
            <person name="Zhang H.J."/>
            <person name="Zou Z."/>
            <person name="Batterham P."/>
            <person name="Edwards O.R."/>
            <person name="Feyereisen R."/>
            <person name="Gibbs R.A."/>
            <person name="Heckel D.G."/>
            <person name="McGrath A."/>
            <person name="Robin C."/>
            <person name="Scherer S.E."/>
            <person name="Worley K.C."/>
            <person name="Wu Y.D."/>
        </authorList>
    </citation>
    <scope>NUCLEOTIDE SEQUENCE [LARGE SCALE GENOMIC DNA]</scope>
    <source>
        <strain evidence="3">Harm_GR_Male_#8</strain>
        <tissue evidence="3">Whole organism</tissue>
    </source>
</reference>
<name>A0A2W1B7D1_HELAM</name>
<feature type="compositionally biased region" description="Low complexity" evidence="2">
    <location>
        <begin position="140"/>
        <end position="155"/>
    </location>
</feature>
<keyword evidence="4" id="KW-1185">Reference proteome</keyword>
<dbReference type="Pfam" id="PF00435">
    <property type="entry name" value="Spectrin"/>
    <property type="match status" value="1"/>
</dbReference>